<gene>
    <name evidence="3" type="ORF">ACFOKC_01665</name>
</gene>
<feature type="domain" description="DUF5658" evidence="2">
    <location>
        <begin position="16"/>
        <end position="72"/>
    </location>
</feature>
<dbReference type="Proteomes" id="UP001595660">
    <property type="component" value="Unassembled WGS sequence"/>
</dbReference>
<keyword evidence="4" id="KW-1185">Reference proteome</keyword>
<comment type="caution">
    <text evidence="3">The sequence shown here is derived from an EMBL/GenBank/DDBJ whole genome shotgun (WGS) entry which is preliminary data.</text>
</comment>
<evidence type="ECO:0000259" key="2">
    <source>
        <dbReference type="Pfam" id="PF18902"/>
    </source>
</evidence>
<proteinExistence type="predicted"/>
<keyword evidence="1" id="KW-1133">Transmembrane helix</keyword>
<dbReference type="Pfam" id="PF18902">
    <property type="entry name" value="DUF5658"/>
    <property type="match status" value="1"/>
</dbReference>
<dbReference type="AlphaFoldDB" id="A0ABD5NAT6"/>
<evidence type="ECO:0000313" key="4">
    <source>
        <dbReference type="Proteomes" id="UP001595660"/>
    </source>
</evidence>
<organism evidence="3 4">
    <name type="scientific">Halobacterium litoreum</name>
    <dbReference type="NCBI Taxonomy" id="2039234"/>
    <lineage>
        <taxon>Archaea</taxon>
        <taxon>Methanobacteriati</taxon>
        <taxon>Methanobacteriota</taxon>
        <taxon>Stenosarchaea group</taxon>
        <taxon>Halobacteria</taxon>
        <taxon>Halobacteriales</taxon>
        <taxon>Halobacteriaceae</taxon>
        <taxon>Halobacterium</taxon>
    </lineage>
</organism>
<keyword evidence="1" id="KW-0472">Membrane</keyword>
<name>A0ABD5NAT6_9EURY</name>
<protein>
    <recommendedName>
        <fullName evidence="2">DUF5658 domain-containing protein</fullName>
    </recommendedName>
</protein>
<dbReference type="EMBL" id="JBHRWN010000002">
    <property type="protein sequence ID" value="MFC3476425.1"/>
    <property type="molecule type" value="Genomic_DNA"/>
</dbReference>
<reference evidence="3 4" key="1">
    <citation type="journal article" date="2019" name="Int. J. Syst. Evol. Microbiol.">
        <title>The Global Catalogue of Microorganisms (GCM) 10K type strain sequencing project: providing services to taxonomists for standard genome sequencing and annotation.</title>
        <authorList>
            <consortium name="The Broad Institute Genomics Platform"/>
            <consortium name="The Broad Institute Genome Sequencing Center for Infectious Disease"/>
            <person name="Wu L."/>
            <person name="Ma J."/>
        </authorList>
    </citation>
    <scope>NUCLEOTIDE SEQUENCE [LARGE SCALE GENOMIC DNA]</scope>
    <source>
        <strain evidence="3 4">CGMCC 1.12562</strain>
    </source>
</reference>
<feature type="transmembrane region" description="Helical" evidence="1">
    <location>
        <begin position="49"/>
        <end position="72"/>
    </location>
</feature>
<evidence type="ECO:0000313" key="3">
    <source>
        <dbReference type="EMBL" id="MFC3476425.1"/>
    </source>
</evidence>
<dbReference type="InterPro" id="IPR043717">
    <property type="entry name" value="DUF5658"/>
</dbReference>
<sequence>MSATDALGTRTGLVALLAASKFADAATTYAGLRWVADVREANPVVAAAIHAYGVPAALLLASVLVVVAVVAVTEATILAVDRWLDPPPNADRVVRVLGYGLPAVVHVAVAARNAVVVLAT</sequence>
<dbReference type="RefSeq" id="WP_232572425.1">
    <property type="nucleotide sequence ID" value="NZ_CP089466.1"/>
</dbReference>
<accession>A0ABD5NAT6</accession>
<evidence type="ECO:0000256" key="1">
    <source>
        <dbReference type="SAM" id="Phobius"/>
    </source>
</evidence>
<dbReference type="GeneID" id="69117667"/>
<keyword evidence="1" id="KW-0812">Transmembrane</keyword>